<accession>A0A0D7AQE6</accession>
<evidence type="ECO:0000256" key="2">
    <source>
        <dbReference type="SAM" id="MobiDB-lite"/>
    </source>
</evidence>
<protein>
    <recommendedName>
        <fullName evidence="5">Essential protein Yae1 N-terminal domain-containing protein</fullName>
    </recommendedName>
</protein>
<evidence type="ECO:0000256" key="1">
    <source>
        <dbReference type="SAM" id="Coils"/>
    </source>
</evidence>
<reference evidence="3 4" key="1">
    <citation type="journal article" date="2015" name="Fungal Genet. Biol.">
        <title>Evolution of novel wood decay mechanisms in Agaricales revealed by the genome sequences of Fistulina hepatica and Cylindrobasidium torrendii.</title>
        <authorList>
            <person name="Floudas D."/>
            <person name="Held B.W."/>
            <person name="Riley R."/>
            <person name="Nagy L.G."/>
            <person name="Koehler G."/>
            <person name="Ransdell A.S."/>
            <person name="Younus H."/>
            <person name="Chow J."/>
            <person name="Chiniquy J."/>
            <person name="Lipzen A."/>
            <person name="Tritt A."/>
            <person name="Sun H."/>
            <person name="Haridas S."/>
            <person name="LaButti K."/>
            <person name="Ohm R.A."/>
            <person name="Kues U."/>
            <person name="Blanchette R.A."/>
            <person name="Grigoriev I.V."/>
            <person name="Minto R.E."/>
            <person name="Hibbett D.S."/>
        </authorList>
    </citation>
    <scope>NUCLEOTIDE SEQUENCE [LARGE SCALE GENOMIC DNA]</scope>
    <source>
        <strain evidence="3 4">ATCC 64428</strain>
    </source>
</reference>
<dbReference type="OrthoDB" id="5799458at2759"/>
<dbReference type="EMBL" id="KN881581">
    <property type="protein sequence ID" value="KIY53964.1"/>
    <property type="molecule type" value="Genomic_DNA"/>
</dbReference>
<name>A0A0D7AQE6_9AGAR</name>
<organism evidence="3 4">
    <name type="scientific">Fistulina hepatica ATCC 64428</name>
    <dbReference type="NCBI Taxonomy" id="1128425"/>
    <lineage>
        <taxon>Eukaryota</taxon>
        <taxon>Fungi</taxon>
        <taxon>Dikarya</taxon>
        <taxon>Basidiomycota</taxon>
        <taxon>Agaricomycotina</taxon>
        <taxon>Agaricomycetes</taxon>
        <taxon>Agaricomycetidae</taxon>
        <taxon>Agaricales</taxon>
        <taxon>Fistulinaceae</taxon>
        <taxon>Fistulina</taxon>
    </lineage>
</organism>
<evidence type="ECO:0000313" key="3">
    <source>
        <dbReference type="EMBL" id="KIY53964.1"/>
    </source>
</evidence>
<feature type="compositionally biased region" description="Acidic residues" evidence="2">
    <location>
        <begin position="399"/>
        <end position="417"/>
    </location>
</feature>
<feature type="compositionally biased region" description="Polar residues" evidence="2">
    <location>
        <begin position="429"/>
        <end position="442"/>
    </location>
</feature>
<feature type="region of interest" description="Disordered" evidence="2">
    <location>
        <begin position="82"/>
        <end position="122"/>
    </location>
</feature>
<gene>
    <name evidence="3" type="ORF">FISHEDRAFT_54767</name>
</gene>
<dbReference type="Proteomes" id="UP000054144">
    <property type="component" value="Unassembled WGS sequence"/>
</dbReference>
<evidence type="ECO:0000313" key="4">
    <source>
        <dbReference type="Proteomes" id="UP000054144"/>
    </source>
</evidence>
<evidence type="ECO:0008006" key="5">
    <source>
        <dbReference type="Google" id="ProtNLM"/>
    </source>
</evidence>
<dbReference type="AlphaFoldDB" id="A0A0D7AQE6"/>
<keyword evidence="1" id="KW-0175">Coiled coil</keyword>
<sequence length="477" mass="53905">MAAISASAALIILKEARTTESTLNNVDRRSTSIEAVLSAGSTELMWHVATTYPIVDEVRILANSPSALDSILGDPNVRIKLSRQKHGKKHTTRFASSHLHTAPRSEASHSHPSESTSESSDTLMSRAFVDGELQNNQLKAALHDTATRLEIEFDRVDMAVARAERAEARARELELRAIVAENAQRQCEDEIDRLTRELRMRDVQLEELRDEVRRCRESVLEACRKTRTAEDEAEAARAAARAAETTVRQYEMRDQEDVVVQRAALQKWYKAGKKQGYEDGYDDGHRKGEARGLRDGRKLGWKEGEARGYDLGKKEGLRLGIARGQAEERSNAFDVYSRYAAEQQRISQEQEQHVAEHRRHVIPSVAPQPVAVQQQYVPAPQPLTTDVQDDPDVEIQYLDEEGEPYEPGDDPYEYEGYETDRARKERTRNWAQTSFPSPQYRSTPREDTTHGAMTPATTSSWQLLTPDPHAHLLLPSE</sequence>
<keyword evidence="4" id="KW-1185">Reference proteome</keyword>
<feature type="coiled-coil region" evidence="1">
    <location>
        <begin position="156"/>
        <end position="253"/>
    </location>
</feature>
<feature type="region of interest" description="Disordered" evidence="2">
    <location>
        <begin position="399"/>
        <end position="477"/>
    </location>
</feature>
<feature type="compositionally biased region" description="Basic residues" evidence="2">
    <location>
        <begin position="82"/>
        <end position="92"/>
    </location>
</feature>
<proteinExistence type="predicted"/>